<sequence length="283" mass="31183">MTVISLDIDTLSHDQRLRRSAFLAGLVVLTYDHLLTLGSEVTHIWSAKVKRSAAWFLLFRYTALLSNLTMTAFFLGDFSPESCKTLSSAENYLLVIQEFFVGCTLSIRVCAMYGFNRRVFAALAIAALTTVSLGAWAIVGPTISIDTDLPGCHVTTPRQQAIRVAAAWEAQLVCDILILGLTLRRAYTYHRTVGLRSGSLLPIMVRDGAVYFGMICLVNLANIVMLYAGDIITAGSLAWFASAISVTMISRLMLNLHDAARGSSRNGVFTDHEMEPIRFHRPT</sequence>
<feature type="transmembrane region" description="Helical" evidence="1">
    <location>
        <begin position="95"/>
        <end position="115"/>
    </location>
</feature>
<feature type="transmembrane region" description="Helical" evidence="1">
    <location>
        <begin position="122"/>
        <end position="145"/>
    </location>
</feature>
<proteinExistence type="predicted"/>
<evidence type="ECO:0000313" key="3">
    <source>
        <dbReference type="EMBL" id="KAJ7633308.1"/>
    </source>
</evidence>
<accession>A0AAD7FQM4</accession>
<dbReference type="AlphaFoldDB" id="A0AAD7FQM4"/>
<feature type="transmembrane region" description="Helical" evidence="1">
    <location>
        <begin position="53"/>
        <end position="75"/>
    </location>
</feature>
<dbReference type="InterPro" id="IPR045340">
    <property type="entry name" value="DUF6533"/>
</dbReference>
<feature type="transmembrane region" description="Helical" evidence="1">
    <location>
        <begin position="165"/>
        <end position="187"/>
    </location>
</feature>
<evidence type="ECO:0000259" key="2">
    <source>
        <dbReference type="Pfam" id="PF20151"/>
    </source>
</evidence>
<name>A0AAD7FQM4_MYCRO</name>
<dbReference type="Proteomes" id="UP001221757">
    <property type="component" value="Unassembled WGS sequence"/>
</dbReference>
<evidence type="ECO:0000256" key="1">
    <source>
        <dbReference type="SAM" id="Phobius"/>
    </source>
</evidence>
<feature type="domain" description="DUF6533" evidence="2">
    <location>
        <begin position="23"/>
        <end position="65"/>
    </location>
</feature>
<keyword evidence="1" id="KW-0472">Membrane</keyword>
<organism evidence="3 4">
    <name type="scientific">Mycena rosella</name>
    <name type="common">Pink bonnet</name>
    <name type="synonym">Agaricus rosellus</name>
    <dbReference type="NCBI Taxonomy" id="1033263"/>
    <lineage>
        <taxon>Eukaryota</taxon>
        <taxon>Fungi</taxon>
        <taxon>Dikarya</taxon>
        <taxon>Basidiomycota</taxon>
        <taxon>Agaricomycotina</taxon>
        <taxon>Agaricomycetes</taxon>
        <taxon>Agaricomycetidae</taxon>
        <taxon>Agaricales</taxon>
        <taxon>Marasmiineae</taxon>
        <taxon>Mycenaceae</taxon>
        <taxon>Mycena</taxon>
    </lineage>
</organism>
<dbReference type="EMBL" id="JARKIE010000491">
    <property type="protein sequence ID" value="KAJ7633308.1"/>
    <property type="molecule type" value="Genomic_DNA"/>
</dbReference>
<keyword evidence="1" id="KW-1133">Transmembrane helix</keyword>
<feature type="transmembrane region" description="Helical" evidence="1">
    <location>
        <begin position="234"/>
        <end position="254"/>
    </location>
</feature>
<protein>
    <recommendedName>
        <fullName evidence="2">DUF6533 domain-containing protein</fullName>
    </recommendedName>
</protein>
<dbReference type="Pfam" id="PF20151">
    <property type="entry name" value="DUF6533"/>
    <property type="match status" value="1"/>
</dbReference>
<keyword evidence="1" id="KW-0812">Transmembrane</keyword>
<keyword evidence="4" id="KW-1185">Reference proteome</keyword>
<gene>
    <name evidence="3" type="ORF">B0H17DRAFT_1108102</name>
</gene>
<comment type="caution">
    <text evidence="3">The sequence shown here is derived from an EMBL/GenBank/DDBJ whole genome shotgun (WGS) entry which is preliminary data.</text>
</comment>
<feature type="transmembrane region" description="Helical" evidence="1">
    <location>
        <begin position="208"/>
        <end position="228"/>
    </location>
</feature>
<reference evidence="3" key="1">
    <citation type="submission" date="2023-03" db="EMBL/GenBank/DDBJ databases">
        <title>Massive genome expansion in bonnet fungi (Mycena s.s.) driven by repeated elements and novel gene families across ecological guilds.</title>
        <authorList>
            <consortium name="Lawrence Berkeley National Laboratory"/>
            <person name="Harder C.B."/>
            <person name="Miyauchi S."/>
            <person name="Viragh M."/>
            <person name="Kuo A."/>
            <person name="Thoen E."/>
            <person name="Andreopoulos B."/>
            <person name="Lu D."/>
            <person name="Skrede I."/>
            <person name="Drula E."/>
            <person name="Henrissat B."/>
            <person name="Morin E."/>
            <person name="Kohler A."/>
            <person name="Barry K."/>
            <person name="LaButti K."/>
            <person name="Morin E."/>
            <person name="Salamov A."/>
            <person name="Lipzen A."/>
            <person name="Mereny Z."/>
            <person name="Hegedus B."/>
            <person name="Baldrian P."/>
            <person name="Stursova M."/>
            <person name="Weitz H."/>
            <person name="Taylor A."/>
            <person name="Grigoriev I.V."/>
            <person name="Nagy L.G."/>
            <person name="Martin F."/>
            <person name="Kauserud H."/>
        </authorList>
    </citation>
    <scope>NUCLEOTIDE SEQUENCE</scope>
    <source>
        <strain evidence="3">CBHHK067</strain>
    </source>
</reference>
<evidence type="ECO:0000313" key="4">
    <source>
        <dbReference type="Proteomes" id="UP001221757"/>
    </source>
</evidence>